<dbReference type="PROSITE" id="PS01359">
    <property type="entry name" value="ZF_PHD_1"/>
    <property type="match status" value="1"/>
</dbReference>
<dbReference type="InterPro" id="IPR011011">
    <property type="entry name" value="Znf_FYVE_PHD"/>
</dbReference>
<dbReference type="SUPFAM" id="SSF52540">
    <property type="entry name" value="P-loop containing nucleoside triphosphate hydrolases"/>
    <property type="match status" value="2"/>
</dbReference>
<reference evidence="8" key="1">
    <citation type="submission" date="2013-12" db="EMBL/GenBank/DDBJ databases">
        <title>The Genome Sequence of Aphanomyces astaci APO3.</title>
        <authorList>
            <consortium name="The Broad Institute Genomics Platform"/>
            <person name="Russ C."/>
            <person name="Tyler B."/>
            <person name="van West P."/>
            <person name="Dieguez-Uribeondo J."/>
            <person name="Young S.K."/>
            <person name="Zeng Q."/>
            <person name="Gargeya S."/>
            <person name="Fitzgerald M."/>
            <person name="Abouelleil A."/>
            <person name="Alvarado L."/>
            <person name="Chapman S.B."/>
            <person name="Gainer-Dewar J."/>
            <person name="Goldberg J."/>
            <person name="Griggs A."/>
            <person name="Gujja S."/>
            <person name="Hansen M."/>
            <person name="Howarth C."/>
            <person name="Imamovic A."/>
            <person name="Ireland A."/>
            <person name="Larimer J."/>
            <person name="McCowan C."/>
            <person name="Murphy C."/>
            <person name="Pearson M."/>
            <person name="Poon T.W."/>
            <person name="Priest M."/>
            <person name="Roberts A."/>
            <person name="Saif S."/>
            <person name="Shea T."/>
            <person name="Sykes S."/>
            <person name="Wortman J."/>
            <person name="Nusbaum C."/>
            <person name="Birren B."/>
        </authorList>
    </citation>
    <scope>NUCLEOTIDE SEQUENCE [LARGE SCALE GENOMIC DNA]</scope>
    <source>
        <strain evidence="8">APO3</strain>
    </source>
</reference>
<evidence type="ECO:0000256" key="4">
    <source>
        <dbReference type="ARBA" id="ARBA00022833"/>
    </source>
</evidence>
<dbReference type="PANTHER" id="PTHR45865">
    <property type="entry name" value="E3 UBIQUITIN-PROTEIN LIGASE SHPRH FAMILY MEMBER"/>
    <property type="match status" value="1"/>
</dbReference>
<dbReference type="OrthoDB" id="46533at2759"/>
<evidence type="ECO:0000259" key="7">
    <source>
        <dbReference type="PROSITE" id="PS51194"/>
    </source>
</evidence>
<dbReference type="InterPro" id="IPR027417">
    <property type="entry name" value="P-loop_NTPase"/>
</dbReference>
<dbReference type="GO" id="GO:0005524">
    <property type="term" value="F:ATP binding"/>
    <property type="evidence" value="ECO:0007669"/>
    <property type="project" value="InterPro"/>
</dbReference>
<accession>W4HEC8</accession>
<evidence type="ECO:0000256" key="5">
    <source>
        <dbReference type="PROSITE-ProRule" id="PRU00175"/>
    </source>
</evidence>
<proteinExistence type="predicted"/>
<dbReference type="InterPro" id="IPR049730">
    <property type="entry name" value="SNF2/RAD54-like_C"/>
</dbReference>
<dbReference type="PROSITE" id="PS50089">
    <property type="entry name" value="ZF_RING_2"/>
    <property type="match status" value="1"/>
</dbReference>
<evidence type="ECO:0000256" key="3">
    <source>
        <dbReference type="ARBA" id="ARBA00022801"/>
    </source>
</evidence>
<name>W4HEC8_APHAT</name>
<dbReference type="Gene3D" id="3.40.50.300">
    <property type="entry name" value="P-loop containing nucleotide triphosphate hydrolases"/>
    <property type="match status" value="1"/>
</dbReference>
<dbReference type="InterPro" id="IPR014001">
    <property type="entry name" value="Helicase_ATP-bd"/>
</dbReference>
<dbReference type="InterPro" id="IPR001650">
    <property type="entry name" value="Helicase_C-like"/>
</dbReference>
<dbReference type="CDD" id="cd18793">
    <property type="entry name" value="SF2_C_SNF"/>
    <property type="match status" value="1"/>
</dbReference>
<dbReference type="SMART" id="SM00490">
    <property type="entry name" value="HELICc"/>
    <property type="match status" value="1"/>
</dbReference>
<dbReference type="InterPro" id="IPR013083">
    <property type="entry name" value="Znf_RING/FYVE/PHD"/>
</dbReference>
<evidence type="ECO:0000256" key="1">
    <source>
        <dbReference type="ARBA" id="ARBA00022723"/>
    </source>
</evidence>
<feature type="domain" description="Helicase C-terminal" evidence="7">
    <location>
        <begin position="1190"/>
        <end position="1343"/>
    </location>
</feature>
<dbReference type="InterPro" id="IPR019786">
    <property type="entry name" value="Zinc_finger_PHD-type_CS"/>
</dbReference>
<dbReference type="Pfam" id="PF21325">
    <property type="entry name" value="SHPRH_helical-1st"/>
    <property type="match status" value="1"/>
</dbReference>
<organism evidence="8">
    <name type="scientific">Aphanomyces astaci</name>
    <name type="common">Crayfish plague agent</name>
    <dbReference type="NCBI Taxonomy" id="112090"/>
    <lineage>
        <taxon>Eukaryota</taxon>
        <taxon>Sar</taxon>
        <taxon>Stramenopiles</taxon>
        <taxon>Oomycota</taxon>
        <taxon>Saprolegniomycetes</taxon>
        <taxon>Saprolegniales</taxon>
        <taxon>Verrucalvaceae</taxon>
        <taxon>Aphanomyces</taxon>
    </lineage>
</organism>
<dbReference type="SUPFAM" id="SSF57903">
    <property type="entry name" value="FYVE/PHD zinc finger"/>
    <property type="match status" value="1"/>
</dbReference>
<dbReference type="EMBL" id="KI913114">
    <property type="protein sequence ID" value="ETV89659.1"/>
    <property type="molecule type" value="Genomic_DNA"/>
</dbReference>
<dbReference type="InterPro" id="IPR038718">
    <property type="entry name" value="SNF2-like_sf"/>
</dbReference>
<keyword evidence="3" id="KW-0378">Hydrolase</keyword>
<keyword evidence="2 5" id="KW-0863">Zinc-finger</keyword>
<dbReference type="Pfam" id="PF00176">
    <property type="entry name" value="SNF2-rel_dom"/>
    <property type="match status" value="1"/>
</dbReference>
<dbReference type="InterPro" id="IPR048686">
    <property type="entry name" value="SHPRH_helical_1st"/>
</dbReference>
<feature type="domain" description="RING-type" evidence="6">
    <location>
        <begin position="1113"/>
        <end position="1154"/>
    </location>
</feature>
<dbReference type="GO" id="GO:0016787">
    <property type="term" value="F:hydrolase activity"/>
    <property type="evidence" value="ECO:0007669"/>
    <property type="project" value="UniProtKB-KW"/>
</dbReference>
<keyword evidence="1" id="KW-0479">Metal-binding</keyword>
<dbReference type="VEuPathDB" id="FungiDB:H257_00857"/>
<sequence>MWGRRRPYANAAKALPNPYIIQPLDMTDTSDWCQLQLAIATTDGCTNSSSAQGNDIRAAVVSFAGTTQEGEAYTDIAVSVGDQPMQIPSSWGAFRPNELHAMAFLNEKKCLSMEIRSAHVCVGIHIPTYSAMSGSDKVNPSTPICKHMAIFMRWFIKHSRDEWSYPYMSELVDAPTDSTPFLSSALYQVVPPIPSSAAGDAFTPSPNLLPTLRRYQKAAIAWMLERERPPHVPSGPPPPFSIVEAVRAKSGVTYNPFTCHFSTAAIHGSAPPWSGVRGGILADEMGLGKTVQVLACILSHPSPAMDHVHAVEPSRLPRRAAANLVERSCVCNCPDDDVHGWIECTRCRVWQHRLCTGFQLSLDQPFYCEGCLRHVDPDWAIPSTLIISPESIHKQWEREILRHTRPDSLSIMTYGGIKALRQRLKGRPSAQWKYCRAPELAKFDVVLTTYEALRDDLHHVSDASSSCLRRRKRYRIVASPLTHVTWWRICMDEAQLVENTQAKASLMALALKSTLRWCVSGTPFSTDLWEVYGTLAFLQVQPPCFQDKAWWRAVMGRFASSSPRLGEVVQGLMWRNEKKDVVEQINLPPQTVETSWLRLSEIETHFYNQQMDECTKHRKPTDSNEITVAMFNSLLRLRQACCHPQVGSHGLRALDENRPMSMDDVLTEMMLKAQRECEEAQRVLLAALNGLAALNVVEGAVETAVGLYFEALSLIQHNWAEFRADLLPRLHLVHNFGRLLERFGAPRPPIMLSQVPFEDAKTNHCLPLLTAVKCLFEHFSKNDRPTDSFELLRQARLDLHHSATQIEAFYLSQCNLTHDTALHKYETAYRSLQAEHFPQVDAPESPHLPDSFHAAWMECLLAVDDPDALVDRVRAKLMSRSDLGMNLSQRIRSVVSLRVVLLHELDRLFGLRAENHTQLMALSRHAPTKHDVYASGNCAFCREGRDGPKCQHCLVQPDMDTLGAMLGITSDTTPSSATNYNLGSLLLDIVGEVAKNATHGIPDMHQQLQTVLGDVRKERVLGVKLWKAQHARLGALDELEMAKTTMQLREPDDPVRDVEKTYKLVAVEVPVKRMELEQERAESSANLASKLSPLRYLLHLHRTKQQHLVVDECAVCHDRMPAQRRMWPCAHVFCLSCTAHLIKQPSALRCPTCRTPTTERHILLVNDIHPQRPYDARHLGGTGLGTKVDSIVNRVLSLEAGAKCLLFSQWPDMLRLLHQALTSAGVRCLVVAHKKDFDATLHQFKHHPAECVLAMPFKYGANGVNIVEATHVILVEPLLTPGVEAQAINRVHRIGQDKPTTVHKFVVHNSVEEGILVLQHQKQRDYCAKKHDKETMTWTDWTMLLQLDNAAFWNERVTWQSRTLTRQHAKEVFERTMSFELLQTRQRLVDQPMIAVCGVDVAVPVARQLLQECTTDDHSPHLVLLEWLAHRVQLHVTHP</sequence>
<evidence type="ECO:0008006" key="9">
    <source>
        <dbReference type="Google" id="ProtNLM"/>
    </source>
</evidence>
<dbReference type="InterPro" id="IPR000330">
    <property type="entry name" value="SNF2_N"/>
</dbReference>
<evidence type="ECO:0000256" key="2">
    <source>
        <dbReference type="ARBA" id="ARBA00022771"/>
    </source>
</evidence>
<dbReference type="PANTHER" id="PTHR45865:SF1">
    <property type="entry name" value="E3 UBIQUITIN-PROTEIN LIGASE SHPRH"/>
    <property type="match status" value="1"/>
</dbReference>
<gene>
    <name evidence="8" type="ORF">H257_00857</name>
</gene>
<dbReference type="GeneID" id="20802853"/>
<dbReference type="InterPro" id="IPR052583">
    <property type="entry name" value="ATP-helicase/E3_Ub-Ligase"/>
</dbReference>
<dbReference type="GO" id="GO:0008270">
    <property type="term" value="F:zinc ion binding"/>
    <property type="evidence" value="ECO:0007669"/>
    <property type="project" value="UniProtKB-KW"/>
</dbReference>
<dbReference type="SMART" id="SM00487">
    <property type="entry name" value="DEXDc"/>
    <property type="match status" value="1"/>
</dbReference>
<dbReference type="Gene3D" id="3.30.40.10">
    <property type="entry name" value="Zinc/RING finger domain, C3HC4 (zinc finger)"/>
    <property type="match status" value="2"/>
</dbReference>
<evidence type="ECO:0000259" key="6">
    <source>
        <dbReference type="PROSITE" id="PS50089"/>
    </source>
</evidence>
<keyword evidence="4" id="KW-0862">Zinc</keyword>
<dbReference type="Pfam" id="PF13920">
    <property type="entry name" value="zf-C3HC4_3"/>
    <property type="match status" value="1"/>
</dbReference>
<dbReference type="PROSITE" id="PS51194">
    <property type="entry name" value="HELICASE_CTER"/>
    <property type="match status" value="1"/>
</dbReference>
<dbReference type="InterPro" id="IPR001841">
    <property type="entry name" value="Znf_RING"/>
</dbReference>
<dbReference type="RefSeq" id="XP_009822059.1">
    <property type="nucleotide sequence ID" value="XM_009823757.1"/>
</dbReference>
<dbReference type="Pfam" id="PF00271">
    <property type="entry name" value="Helicase_C"/>
    <property type="match status" value="1"/>
</dbReference>
<dbReference type="STRING" id="112090.W4HEC8"/>
<protein>
    <recommendedName>
        <fullName evidence="9">RING-type domain-containing protein</fullName>
    </recommendedName>
</protein>
<dbReference type="Gene3D" id="3.40.50.10810">
    <property type="entry name" value="Tandem AAA-ATPase domain"/>
    <property type="match status" value="2"/>
</dbReference>
<evidence type="ECO:0000313" key="8">
    <source>
        <dbReference type="EMBL" id="ETV89659.1"/>
    </source>
</evidence>